<dbReference type="Proteomes" id="UP000306813">
    <property type="component" value="Unassembled WGS sequence"/>
</dbReference>
<evidence type="ECO:0000313" key="3">
    <source>
        <dbReference type="EMBL" id="TXK53755.1"/>
    </source>
</evidence>
<organism evidence="2 4">
    <name type="scientific">Campylobacter helveticus</name>
    <dbReference type="NCBI Taxonomy" id="28898"/>
    <lineage>
        <taxon>Bacteria</taxon>
        <taxon>Pseudomonadati</taxon>
        <taxon>Campylobacterota</taxon>
        <taxon>Epsilonproteobacteria</taxon>
        <taxon>Campylobacterales</taxon>
        <taxon>Campylobacteraceae</taxon>
        <taxon>Campylobacter</taxon>
    </lineage>
</organism>
<reference evidence="3 5" key="2">
    <citation type="submission" date="2019-08" db="EMBL/GenBank/DDBJ databases">
        <title>Rapid identification of Enteric Bacteria from Whole Genome Sequences (WGS) using Average Nucleotide Identity (ANI).</title>
        <authorList>
            <person name="Lane C."/>
        </authorList>
    </citation>
    <scope>NUCLEOTIDE SEQUENCE [LARGE SCALE GENOMIC DNA]</scope>
    <source>
        <strain evidence="3 5">D4984</strain>
    </source>
</reference>
<dbReference type="InterPro" id="IPR001763">
    <property type="entry name" value="Rhodanese-like_dom"/>
</dbReference>
<dbReference type="RefSeq" id="WP_082200481.1">
    <property type="nucleotide sequence ID" value="NZ_CAUWMG010000012.1"/>
</dbReference>
<dbReference type="KEGG" id="chv:CHELV3228_1569"/>
<dbReference type="EMBL" id="VRMA01000082">
    <property type="protein sequence ID" value="TXK53755.1"/>
    <property type="molecule type" value="Genomic_DNA"/>
</dbReference>
<dbReference type="SUPFAM" id="SSF52821">
    <property type="entry name" value="Rhodanese/Cell cycle control phosphatase"/>
    <property type="match status" value="1"/>
</dbReference>
<dbReference type="InterPro" id="IPR036873">
    <property type="entry name" value="Rhodanese-like_dom_sf"/>
</dbReference>
<feature type="domain" description="Rhodanese" evidence="1">
    <location>
        <begin position="13"/>
        <end position="107"/>
    </location>
</feature>
<dbReference type="AlphaFoldDB" id="A0AAX2UJX2"/>
<evidence type="ECO:0000259" key="1">
    <source>
        <dbReference type="PROSITE" id="PS50206"/>
    </source>
</evidence>
<comment type="caution">
    <text evidence="2">The sequence shown here is derived from an EMBL/GenBank/DDBJ whole genome shotgun (WGS) entry which is preliminary data.</text>
</comment>
<dbReference type="SMART" id="SM00450">
    <property type="entry name" value="RHOD"/>
    <property type="match status" value="1"/>
</dbReference>
<reference evidence="2 4" key="1">
    <citation type="submission" date="2019-05" db="EMBL/GenBank/DDBJ databases">
        <title>Draft genomes of eight strains of Campylobacter helveticus isolated from cats and a dog in New Zealand.</title>
        <authorList>
            <person name="Bojanic K."/>
            <person name="Midwinter A.C."/>
            <person name="Biggs P.J."/>
            <person name="Acke E."/>
            <person name="Cornelius A.J."/>
            <person name="Marshall J.C."/>
        </authorList>
    </citation>
    <scope>NUCLEOTIDE SEQUENCE [LARGE SCALE GENOMIC DNA]</scope>
    <source>
        <strain evidence="2 4">ACP123b</strain>
    </source>
</reference>
<dbReference type="Pfam" id="PF00581">
    <property type="entry name" value="Rhodanese"/>
    <property type="match status" value="1"/>
</dbReference>
<dbReference type="CDD" id="cd00158">
    <property type="entry name" value="RHOD"/>
    <property type="match status" value="1"/>
</dbReference>
<evidence type="ECO:0000313" key="5">
    <source>
        <dbReference type="Proteomes" id="UP000321317"/>
    </source>
</evidence>
<accession>A0AAX2UJX2</accession>
<dbReference type="EMBL" id="VDBS01000029">
    <property type="protein sequence ID" value="TNB57968.1"/>
    <property type="molecule type" value="Genomic_DNA"/>
</dbReference>
<evidence type="ECO:0000313" key="4">
    <source>
        <dbReference type="Proteomes" id="UP000306813"/>
    </source>
</evidence>
<gene>
    <name evidence="2" type="ORF">FDW42_03790</name>
    <name evidence="3" type="ORF">FVD16_10020</name>
</gene>
<dbReference type="GeneID" id="52037477"/>
<proteinExistence type="predicted"/>
<evidence type="ECO:0000313" key="2">
    <source>
        <dbReference type="EMBL" id="TNB57968.1"/>
    </source>
</evidence>
<dbReference type="Gene3D" id="3.40.250.10">
    <property type="entry name" value="Rhodanese-like domain"/>
    <property type="match status" value="1"/>
</dbReference>
<sequence>MIEHISPEIWNENLNSYQIFDVRTPNEWQEGIISNVKCVALLDNAGLLNANFIEEFKAKYQQDGKALAFICRSGHRSEMAARMVLDELEIKGVNLDGGILAYRGEFVR</sequence>
<keyword evidence="5" id="KW-1185">Reference proteome</keyword>
<protein>
    <submittedName>
        <fullName evidence="2">Rhodanese-like domain-containing protein</fullName>
    </submittedName>
</protein>
<dbReference type="PROSITE" id="PS50206">
    <property type="entry name" value="RHODANESE_3"/>
    <property type="match status" value="1"/>
</dbReference>
<name>A0AAX2UJX2_9BACT</name>
<dbReference type="Proteomes" id="UP000321317">
    <property type="component" value="Unassembled WGS sequence"/>
</dbReference>